<dbReference type="PROSITE" id="PS50887">
    <property type="entry name" value="GGDEF"/>
    <property type="match status" value="1"/>
</dbReference>
<dbReference type="InterPro" id="IPR043128">
    <property type="entry name" value="Rev_trsase/Diguanyl_cyclase"/>
</dbReference>
<dbReference type="RefSeq" id="WP_169802482.1">
    <property type="nucleotide sequence ID" value="NZ_CP136137.1"/>
</dbReference>
<keyword evidence="2" id="KW-0472">Membrane</keyword>
<name>A0ABZ2U047_9ACTN</name>
<keyword evidence="5" id="KW-1185">Reference proteome</keyword>
<keyword evidence="2" id="KW-0812">Transmembrane</keyword>
<dbReference type="InterPro" id="IPR000160">
    <property type="entry name" value="GGDEF_dom"/>
</dbReference>
<dbReference type="CDD" id="cd01949">
    <property type="entry name" value="GGDEF"/>
    <property type="match status" value="1"/>
</dbReference>
<feature type="domain" description="GGDEF" evidence="3">
    <location>
        <begin position="179"/>
        <end position="312"/>
    </location>
</feature>
<evidence type="ECO:0000313" key="5">
    <source>
        <dbReference type="Proteomes" id="UP001479933"/>
    </source>
</evidence>
<keyword evidence="2" id="KW-1133">Transmembrane helix</keyword>
<dbReference type="NCBIfam" id="TIGR00254">
    <property type="entry name" value="GGDEF"/>
    <property type="match status" value="1"/>
</dbReference>
<protein>
    <submittedName>
        <fullName evidence="4">GGDEF domain-containing protein</fullName>
        <ecNumber evidence="4">2.7.7.65</ecNumber>
    </submittedName>
</protein>
<organism evidence="4 5">
    <name type="scientific">Gordonia hydrophobica</name>
    <dbReference type="NCBI Taxonomy" id="40516"/>
    <lineage>
        <taxon>Bacteria</taxon>
        <taxon>Bacillati</taxon>
        <taxon>Actinomycetota</taxon>
        <taxon>Actinomycetes</taxon>
        <taxon>Mycobacteriales</taxon>
        <taxon>Gordoniaceae</taxon>
        <taxon>Gordonia</taxon>
    </lineage>
</organism>
<dbReference type="EMBL" id="CP136137">
    <property type="protein sequence ID" value="WYY07023.1"/>
    <property type="molecule type" value="Genomic_DNA"/>
</dbReference>
<keyword evidence="4" id="KW-0808">Transferase</keyword>
<feature type="transmembrane region" description="Helical" evidence="2">
    <location>
        <begin position="24"/>
        <end position="44"/>
    </location>
</feature>
<dbReference type="SUPFAM" id="SSF55073">
    <property type="entry name" value="Nucleotide cyclase"/>
    <property type="match status" value="1"/>
</dbReference>
<evidence type="ECO:0000259" key="3">
    <source>
        <dbReference type="PROSITE" id="PS50887"/>
    </source>
</evidence>
<dbReference type="InterPro" id="IPR029787">
    <property type="entry name" value="Nucleotide_cyclase"/>
</dbReference>
<feature type="transmembrane region" description="Helical" evidence="2">
    <location>
        <begin position="122"/>
        <end position="140"/>
    </location>
</feature>
<reference evidence="4 5" key="1">
    <citation type="journal article" date="2023" name="Virus Evol.">
        <title>Computational host range prediction-The good, the bad, and the ugly.</title>
        <authorList>
            <person name="Howell A.A."/>
            <person name="Versoza C.J."/>
            <person name="Pfeifer S.P."/>
        </authorList>
    </citation>
    <scope>NUCLEOTIDE SEQUENCE [LARGE SCALE GENOMIC DNA]</scope>
    <source>
        <strain evidence="4 5">1610/1b</strain>
    </source>
</reference>
<feature type="transmembrane region" description="Helical" evidence="2">
    <location>
        <begin position="74"/>
        <end position="93"/>
    </location>
</feature>
<accession>A0ABZ2U047</accession>
<keyword evidence="4" id="KW-0548">Nucleotidyltransferase</keyword>
<evidence type="ECO:0000256" key="2">
    <source>
        <dbReference type="SAM" id="Phobius"/>
    </source>
</evidence>
<sequence length="323" mass="33222">MATTAVIAVAIGWARSPISSGRDYGAATGGLLAVALGVAALLWLARRPQRLVPAAAAACAAIVAVMAFHTRHSAELLCLVTAMFLAMVLRATVPRRTADIMIVGLAAGCTAAWALAPAPGSAFMYVLAALVIPLAAMIFGRLSDALVLAAHTDPLTGVLNRAGWDAAMTTAAQASRRRSPTAIALIDLDDLKITNDTEGHFAGDRRLANLVQSVRAVLPPRAVFARMGGDEFAVCLTGSDGDARAVATLQALDGATVGVAFLADFTADLPAGQGIDSTTARLAATYAAADVDLRHRKAARQVGRSATGLTAEDARAAHHGRRS</sequence>
<feature type="region of interest" description="Disordered" evidence="1">
    <location>
        <begin position="302"/>
        <end position="323"/>
    </location>
</feature>
<dbReference type="PANTHER" id="PTHR45138:SF9">
    <property type="entry name" value="DIGUANYLATE CYCLASE DGCM-RELATED"/>
    <property type="match status" value="1"/>
</dbReference>
<dbReference type="Gene3D" id="3.30.70.270">
    <property type="match status" value="1"/>
</dbReference>
<dbReference type="GO" id="GO:0052621">
    <property type="term" value="F:diguanylate cyclase activity"/>
    <property type="evidence" value="ECO:0007669"/>
    <property type="project" value="UniProtKB-EC"/>
</dbReference>
<evidence type="ECO:0000313" key="4">
    <source>
        <dbReference type="EMBL" id="WYY07023.1"/>
    </source>
</evidence>
<evidence type="ECO:0000256" key="1">
    <source>
        <dbReference type="SAM" id="MobiDB-lite"/>
    </source>
</evidence>
<dbReference type="InterPro" id="IPR050469">
    <property type="entry name" value="Diguanylate_Cyclase"/>
</dbReference>
<dbReference type="Proteomes" id="UP001479933">
    <property type="component" value="Chromosome"/>
</dbReference>
<dbReference type="EC" id="2.7.7.65" evidence="4"/>
<dbReference type="Pfam" id="PF00990">
    <property type="entry name" value="GGDEF"/>
    <property type="match status" value="1"/>
</dbReference>
<dbReference type="SMART" id="SM00267">
    <property type="entry name" value="GGDEF"/>
    <property type="match status" value="1"/>
</dbReference>
<dbReference type="PANTHER" id="PTHR45138">
    <property type="entry name" value="REGULATORY COMPONENTS OF SENSORY TRANSDUCTION SYSTEM"/>
    <property type="match status" value="1"/>
</dbReference>
<proteinExistence type="predicted"/>
<gene>
    <name evidence="4" type="ORF">RVF87_18665</name>
</gene>
<feature type="transmembrane region" description="Helical" evidence="2">
    <location>
        <begin position="51"/>
        <end position="68"/>
    </location>
</feature>
<feature type="transmembrane region" description="Helical" evidence="2">
    <location>
        <begin position="100"/>
        <end position="116"/>
    </location>
</feature>